<dbReference type="PANTHER" id="PTHR30069">
    <property type="entry name" value="TONB-DEPENDENT OUTER MEMBRANE RECEPTOR"/>
    <property type="match status" value="1"/>
</dbReference>
<evidence type="ECO:0000256" key="9">
    <source>
        <dbReference type="ARBA" id="ARBA00023237"/>
    </source>
</evidence>
<evidence type="ECO:0000256" key="8">
    <source>
        <dbReference type="ARBA" id="ARBA00023136"/>
    </source>
</evidence>
<accession>A0A2C9EU48</accession>
<dbReference type="InterPro" id="IPR037066">
    <property type="entry name" value="Plug_dom_sf"/>
</dbReference>
<dbReference type="SUPFAM" id="SSF56935">
    <property type="entry name" value="Porins"/>
    <property type="match status" value="1"/>
</dbReference>
<dbReference type="PANTHER" id="PTHR30069:SF53">
    <property type="entry name" value="COLICIN I RECEPTOR-RELATED"/>
    <property type="match status" value="1"/>
</dbReference>
<evidence type="ECO:0000256" key="5">
    <source>
        <dbReference type="ARBA" id="ARBA00022729"/>
    </source>
</evidence>
<name>A0A2C9EU48_PSEPH</name>
<dbReference type="AlphaFoldDB" id="A0A2C9EU48"/>
<dbReference type="EMBL" id="CP003190">
    <property type="protein sequence ID" value="AGL87202.1"/>
    <property type="molecule type" value="Genomic_DNA"/>
</dbReference>
<keyword evidence="4 10" id="KW-0812">Transmembrane</keyword>
<dbReference type="Pfam" id="PF07715">
    <property type="entry name" value="Plug"/>
    <property type="match status" value="1"/>
</dbReference>
<reference evidence="15" key="1">
    <citation type="journal article" date="2014" name="Genome Announc.">
        <title>Full-genome sequence of the plant growth-promoting bacterium Pseudomonas protegens CHA0.</title>
        <authorList>
            <person name="Jousset A."/>
            <person name="Schuldes J."/>
            <person name="Keel C."/>
            <person name="Maurhofer M."/>
            <person name="Daniel R."/>
            <person name="Scheu S."/>
            <person name="Thuermer A."/>
        </authorList>
    </citation>
    <scope>NUCLEOTIDE SEQUENCE [LARGE SCALE GENOMIC DNA]</scope>
    <source>
        <strain evidence="15">DSM 19095 / LMG 27888 / CFBP 6595 / CHA0</strain>
    </source>
</reference>
<keyword evidence="3 10" id="KW-1134">Transmembrane beta strand</keyword>
<proteinExistence type="inferred from homology"/>
<organism evidence="14 15">
    <name type="scientific">Pseudomonas protegens (strain DSM 19095 / LMG 27888 / CFBP 6595 / CHA0)</name>
    <dbReference type="NCBI Taxonomy" id="1124983"/>
    <lineage>
        <taxon>Bacteria</taxon>
        <taxon>Pseudomonadati</taxon>
        <taxon>Pseudomonadota</taxon>
        <taxon>Gammaproteobacteria</taxon>
        <taxon>Pseudomonadales</taxon>
        <taxon>Pseudomonadaceae</taxon>
        <taxon>Pseudomonas</taxon>
    </lineage>
</organism>
<dbReference type="Gene3D" id="2.170.130.10">
    <property type="entry name" value="TonB-dependent receptor, plug domain"/>
    <property type="match status" value="1"/>
</dbReference>
<dbReference type="Pfam" id="PF00593">
    <property type="entry name" value="TonB_dep_Rec_b-barrel"/>
    <property type="match status" value="1"/>
</dbReference>
<comment type="similarity">
    <text evidence="10 11">Belongs to the TonB-dependent receptor family.</text>
</comment>
<evidence type="ECO:0000259" key="12">
    <source>
        <dbReference type="Pfam" id="PF00593"/>
    </source>
</evidence>
<keyword evidence="5" id="KW-0732">Signal</keyword>
<dbReference type="CDD" id="cd01347">
    <property type="entry name" value="ligand_gated_channel"/>
    <property type="match status" value="1"/>
</dbReference>
<evidence type="ECO:0000256" key="2">
    <source>
        <dbReference type="ARBA" id="ARBA00022448"/>
    </source>
</evidence>
<evidence type="ECO:0000259" key="13">
    <source>
        <dbReference type="Pfam" id="PF07715"/>
    </source>
</evidence>
<dbReference type="Gene3D" id="2.40.170.20">
    <property type="entry name" value="TonB-dependent receptor, beta-barrel domain"/>
    <property type="match status" value="1"/>
</dbReference>
<sequence>MRASLFGLHCAASPTLRQRPSRANGIAMKLSRLALPLCLLPCAELLAAPPDRDQALKLPEMLISANRQVEARNDSSAANTVFTREDIDRLQPGSLTDLLQRVPGVQVAQGGGRGNLPNIFIRGTNSAQSLVLVDGQRISSSSSGDSNLQFISIEQIERVEVLRGSRSVIYGSDAIGGVIQIFTRRGADSGLHGRMRVAAGSNQTWERSLGLSGGDQQTRFSLGANLDETAGIDWTQESFPSDADHDGYRNKSLSFTLSHALNDDLEVGLNLLDNRGRTRYDNPFGRYDSSYDVFAQDPYTDFSVSSVSGYLDAHINDYWTSRVELGHSENRDLKRDKLSDERNVFNTYRDSLNWQNDLRLDEHNSLILGADWYEDRLNTSPARFAEDSRWNRAAFIQHRFRGDSFSTELGLRRDQNQQYGSQNTWSGTFTLPLNPDNDLLLSYSEGFRAPNFSDLYYPGFSNPDLKPEHSKSYELQWRNQLTQSTRLETSIFRTDIKDAIIYDRIAQRPENVGAARINGFEAALKQELFGWQTSIGTAIIDPRNRKDGHQLPRRARRTLNLDLDRQFDQLALGASWQLVSKSREDLSTKKQVPIGGYGLFGLRSSWAINQEVKLDLKLDNIFDKSYSRAFYEYNGNDYGYRSEGRTWMLGVTWTPEL</sequence>
<keyword evidence="8 10" id="KW-0472">Membrane</keyword>
<dbReference type="GO" id="GO:0015889">
    <property type="term" value="P:cobalamin transport"/>
    <property type="evidence" value="ECO:0007669"/>
    <property type="project" value="TreeGrafter"/>
</dbReference>
<evidence type="ECO:0000256" key="3">
    <source>
        <dbReference type="ARBA" id="ARBA00022452"/>
    </source>
</evidence>
<dbReference type="GO" id="GO:0006811">
    <property type="term" value="P:monoatomic ion transport"/>
    <property type="evidence" value="ECO:0007669"/>
    <property type="project" value="UniProtKB-KW"/>
</dbReference>
<evidence type="ECO:0000313" key="15">
    <source>
        <dbReference type="Proteomes" id="UP000013940"/>
    </source>
</evidence>
<evidence type="ECO:0000256" key="6">
    <source>
        <dbReference type="ARBA" id="ARBA00023065"/>
    </source>
</evidence>
<evidence type="ECO:0000256" key="11">
    <source>
        <dbReference type="RuleBase" id="RU003357"/>
    </source>
</evidence>
<evidence type="ECO:0000256" key="4">
    <source>
        <dbReference type="ARBA" id="ARBA00022692"/>
    </source>
</evidence>
<feature type="domain" description="TonB-dependent receptor-like beta-barrel" evidence="12">
    <location>
        <begin position="209"/>
        <end position="621"/>
    </location>
</feature>
<dbReference type="InterPro" id="IPR012910">
    <property type="entry name" value="Plug_dom"/>
</dbReference>
<feature type="domain" description="TonB-dependent receptor plug" evidence="13">
    <location>
        <begin position="73"/>
        <end position="178"/>
    </location>
</feature>
<evidence type="ECO:0000256" key="7">
    <source>
        <dbReference type="ARBA" id="ARBA00023077"/>
    </source>
</evidence>
<keyword evidence="2 10" id="KW-0813">Transport</keyword>
<dbReference type="Proteomes" id="UP000013940">
    <property type="component" value="Chromosome"/>
</dbReference>
<protein>
    <submittedName>
        <fullName evidence="14">Vitamin B12 transporter BtuB</fullName>
    </submittedName>
</protein>
<keyword evidence="9 10" id="KW-0998">Cell outer membrane</keyword>
<dbReference type="InterPro" id="IPR039426">
    <property type="entry name" value="TonB-dep_rcpt-like"/>
</dbReference>
<evidence type="ECO:0000256" key="1">
    <source>
        <dbReference type="ARBA" id="ARBA00004571"/>
    </source>
</evidence>
<dbReference type="PROSITE" id="PS52016">
    <property type="entry name" value="TONB_DEPENDENT_REC_3"/>
    <property type="match status" value="1"/>
</dbReference>
<dbReference type="InterPro" id="IPR000531">
    <property type="entry name" value="Beta-barrel_TonB"/>
</dbReference>
<dbReference type="eggNOG" id="COG4206">
    <property type="taxonomic scope" value="Bacteria"/>
</dbReference>
<comment type="subcellular location">
    <subcellularLocation>
        <location evidence="1 10">Cell outer membrane</location>
        <topology evidence="1 10">Multi-pass membrane protein</topology>
    </subcellularLocation>
</comment>
<keyword evidence="7 11" id="KW-0798">TonB box</keyword>
<evidence type="ECO:0000313" key="14">
    <source>
        <dbReference type="EMBL" id="AGL87202.1"/>
    </source>
</evidence>
<evidence type="ECO:0000256" key="10">
    <source>
        <dbReference type="PROSITE-ProRule" id="PRU01360"/>
    </source>
</evidence>
<dbReference type="KEGG" id="pprc:PFLCHA0_c54640"/>
<dbReference type="InterPro" id="IPR036942">
    <property type="entry name" value="Beta-barrel_TonB_sf"/>
</dbReference>
<dbReference type="HOGENOM" id="CLU_008287_18_5_6"/>
<dbReference type="GO" id="GO:0009279">
    <property type="term" value="C:cell outer membrane"/>
    <property type="evidence" value="ECO:0007669"/>
    <property type="project" value="UniProtKB-SubCell"/>
</dbReference>
<keyword evidence="6" id="KW-0406">Ion transport</keyword>
<gene>
    <name evidence="14" type="primary">btuB</name>
    <name evidence="14" type="ORF">PFLCHA0_c54640</name>
</gene>